<sequence>MGAWEKKAGEKWRSGVESEHSNTLDNFSFELKRFAVLHKTLNAERCAVRAMSACMHNYVSTCLRVPFGNKRFAEMTIFDFAGLTITRIPGYLKVFFNSPFLLEAHRSIYMDLKDKVNRSISSPAFVSYPCSSVVRGNNQLS</sequence>
<proteinExistence type="predicted"/>
<protein>
    <submittedName>
        <fullName evidence="1">Uncharacterized protein</fullName>
    </submittedName>
</protein>
<evidence type="ECO:0000313" key="1">
    <source>
        <dbReference type="EMBL" id="CAE0271081.1"/>
    </source>
</evidence>
<accession>A0A7S3GMA5</accession>
<organism evidence="1">
    <name type="scientific">Palpitomonas bilix</name>
    <dbReference type="NCBI Taxonomy" id="652834"/>
    <lineage>
        <taxon>Eukaryota</taxon>
        <taxon>Eukaryota incertae sedis</taxon>
    </lineage>
</organism>
<gene>
    <name evidence="1" type="ORF">PBIL07802_LOCUS33437</name>
</gene>
<dbReference type="AlphaFoldDB" id="A0A7S3GMA5"/>
<dbReference type="EMBL" id="HBIB01050695">
    <property type="protein sequence ID" value="CAE0271081.1"/>
    <property type="molecule type" value="Transcribed_RNA"/>
</dbReference>
<reference evidence="1" key="1">
    <citation type="submission" date="2021-01" db="EMBL/GenBank/DDBJ databases">
        <authorList>
            <person name="Corre E."/>
            <person name="Pelletier E."/>
            <person name="Niang G."/>
            <person name="Scheremetjew M."/>
            <person name="Finn R."/>
            <person name="Kale V."/>
            <person name="Holt S."/>
            <person name="Cochrane G."/>
            <person name="Meng A."/>
            <person name="Brown T."/>
            <person name="Cohen L."/>
        </authorList>
    </citation>
    <scope>NUCLEOTIDE SEQUENCE</scope>
    <source>
        <strain evidence="1">NIES-2562</strain>
    </source>
</reference>
<name>A0A7S3GMA5_9EUKA</name>